<sequence>MDRVRLSASIATRALRRSVGNHRKHHHGNTRFWLTLLLDTLYSERLPVLSCLAPGNMRVWSIDFLATHFPLPHSVPCLSSKHDRSLPGTLPVSTGRRDRHPGHPWSREYPLL</sequence>
<proteinExistence type="predicted"/>
<feature type="region of interest" description="Disordered" evidence="1">
    <location>
        <begin position="80"/>
        <end position="112"/>
    </location>
</feature>
<dbReference type="EMBL" id="CM004481">
    <property type="protein sequence ID" value="OCT66276.1"/>
    <property type="molecule type" value="Genomic_DNA"/>
</dbReference>
<organism evidence="2 3">
    <name type="scientific">Xenopus laevis</name>
    <name type="common">African clawed frog</name>
    <dbReference type="NCBI Taxonomy" id="8355"/>
    <lineage>
        <taxon>Eukaryota</taxon>
        <taxon>Metazoa</taxon>
        <taxon>Chordata</taxon>
        <taxon>Craniata</taxon>
        <taxon>Vertebrata</taxon>
        <taxon>Euteleostomi</taxon>
        <taxon>Amphibia</taxon>
        <taxon>Batrachia</taxon>
        <taxon>Anura</taxon>
        <taxon>Pipoidea</taxon>
        <taxon>Pipidae</taxon>
        <taxon>Xenopodinae</taxon>
        <taxon>Xenopus</taxon>
        <taxon>Xenopus</taxon>
    </lineage>
</organism>
<gene>
    <name evidence="2" type="ORF">XELAEV_18042534mg</name>
</gene>
<dbReference type="AlphaFoldDB" id="A0A974C4V6"/>
<accession>A0A974C4V6</accession>
<dbReference type="Proteomes" id="UP000694892">
    <property type="component" value="Chromosome 8S"/>
</dbReference>
<protein>
    <submittedName>
        <fullName evidence="2">Uncharacterized protein</fullName>
    </submittedName>
</protein>
<name>A0A974C4V6_XENLA</name>
<reference evidence="3" key="1">
    <citation type="journal article" date="2016" name="Nature">
        <title>Genome evolution in the allotetraploid frog Xenopus laevis.</title>
        <authorList>
            <person name="Session A.M."/>
            <person name="Uno Y."/>
            <person name="Kwon T."/>
            <person name="Chapman J.A."/>
            <person name="Toyoda A."/>
            <person name="Takahashi S."/>
            <person name="Fukui A."/>
            <person name="Hikosaka A."/>
            <person name="Suzuki A."/>
            <person name="Kondo M."/>
            <person name="van Heeringen S.J."/>
            <person name="Quigley I."/>
            <person name="Heinz S."/>
            <person name="Ogino H."/>
            <person name="Ochi H."/>
            <person name="Hellsten U."/>
            <person name="Lyons J.B."/>
            <person name="Simakov O."/>
            <person name="Putnam N."/>
            <person name="Stites J."/>
            <person name="Kuroki Y."/>
            <person name="Tanaka T."/>
            <person name="Michiue T."/>
            <person name="Watanabe M."/>
            <person name="Bogdanovic O."/>
            <person name="Lister R."/>
            <person name="Georgiou G."/>
            <person name="Paranjpe S.S."/>
            <person name="van Kruijsbergen I."/>
            <person name="Shu S."/>
            <person name="Carlson J."/>
            <person name="Kinoshita T."/>
            <person name="Ohta Y."/>
            <person name="Mawaribuchi S."/>
            <person name="Jenkins J."/>
            <person name="Grimwood J."/>
            <person name="Schmutz J."/>
            <person name="Mitros T."/>
            <person name="Mozaffari S.V."/>
            <person name="Suzuki Y."/>
            <person name="Haramoto Y."/>
            <person name="Yamamoto T.S."/>
            <person name="Takagi C."/>
            <person name="Heald R."/>
            <person name="Miller K."/>
            <person name="Haudenschild C."/>
            <person name="Kitzman J."/>
            <person name="Nakayama T."/>
            <person name="Izutsu Y."/>
            <person name="Robert J."/>
            <person name="Fortriede J."/>
            <person name="Burns K."/>
            <person name="Lotay V."/>
            <person name="Karimi K."/>
            <person name="Yasuoka Y."/>
            <person name="Dichmann D.S."/>
            <person name="Flajnik M.F."/>
            <person name="Houston D.W."/>
            <person name="Shendure J."/>
            <person name="DuPasquier L."/>
            <person name="Vize P.D."/>
            <person name="Zorn A.M."/>
            <person name="Ito M."/>
            <person name="Marcotte E.M."/>
            <person name="Wallingford J.B."/>
            <person name="Ito Y."/>
            <person name="Asashima M."/>
            <person name="Ueno N."/>
            <person name="Matsuda Y."/>
            <person name="Veenstra G.J."/>
            <person name="Fujiyama A."/>
            <person name="Harland R.M."/>
            <person name="Taira M."/>
            <person name="Rokhsar D.S."/>
        </authorList>
    </citation>
    <scope>NUCLEOTIDE SEQUENCE [LARGE SCALE GENOMIC DNA]</scope>
    <source>
        <strain evidence="3">J</strain>
    </source>
</reference>
<evidence type="ECO:0000256" key="1">
    <source>
        <dbReference type="SAM" id="MobiDB-lite"/>
    </source>
</evidence>
<evidence type="ECO:0000313" key="2">
    <source>
        <dbReference type="EMBL" id="OCT66276.1"/>
    </source>
</evidence>
<evidence type="ECO:0000313" key="3">
    <source>
        <dbReference type="Proteomes" id="UP000694892"/>
    </source>
</evidence>